<feature type="transmembrane region" description="Helical" evidence="1">
    <location>
        <begin position="259"/>
        <end position="281"/>
    </location>
</feature>
<keyword evidence="1" id="KW-0472">Membrane</keyword>
<comment type="caution">
    <text evidence="2">The sequence shown here is derived from an EMBL/GenBank/DDBJ whole genome shotgun (WGS) entry which is preliminary data.</text>
</comment>
<protein>
    <submittedName>
        <fullName evidence="2">DUF373 family protein</fullName>
    </submittedName>
</protein>
<name>A0A7C4H877_STAMA</name>
<dbReference type="InterPro" id="IPR007254">
    <property type="entry name" value="DUF373"/>
</dbReference>
<feature type="transmembrane region" description="Helical" evidence="1">
    <location>
        <begin position="168"/>
        <end position="186"/>
    </location>
</feature>
<evidence type="ECO:0000313" key="2">
    <source>
        <dbReference type="EMBL" id="HGM58023.1"/>
    </source>
</evidence>
<organism evidence="2">
    <name type="scientific">Staphylothermus marinus</name>
    <dbReference type="NCBI Taxonomy" id="2280"/>
    <lineage>
        <taxon>Archaea</taxon>
        <taxon>Thermoproteota</taxon>
        <taxon>Thermoprotei</taxon>
        <taxon>Desulfurococcales</taxon>
        <taxon>Desulfurococcaceae</taxon>
        <taxon>Staphylothermus</taxon>
    </lineage>
</organism>
<dbReference type="AlphaFoldDB" id="A0A7C4H877"/>
<keyword evidence="1" id="KW-1133">Transmembrane helix</keyword>
<dbReference type="Pfam" id="PF04123">
    <property type="entry name" value="DUF373"/>
    <property type="match status" value="1"/>
</dbReference>
<sequence>MNSLKNKSSKILVLTVDLDDDLGRIGISTPIIGIENVLNTAIHLGINDPNNPDLNAIFQAIKIYNDFKNNGRDVEIAIVTGKYGDTSFSAIKVYEELERLRNSIGFEYIYFVSDGAYDEQIIPILQSVSRVIGVNRVIVTQSRGIEETYLLIGRYLKKAFMEQPYTKFFLGIPGLIMILYVIATVIGLTRYLWEIIVLIIGIILFVKGFGFIDKAFDYSRKSIILGLIYSSALVLISYSMCVSIVISIIFGLTTTTFKLIVNTSLFSFIAGFILLIVCRIFDKVIEDRAYLVWRDALLLIPIVFFIIFTVNLYQRLVISENSLESEELITIIFKHDVFIPFISAIISIIVFSILFVILDHFILKKSTTKPSLS</sequence>
<feature type="transmembrane region" description="Helical" evidence="1">
    <location>
        <begin position="192"/>
        <end position="212"/>
    </location>
</feature>
<gene>
    <name evidence="2" type="ORF">ENU14_00295</name>
</gene>
<feature type="transmembrane region" description="Helical" evidence="1">
    <location>
        <begin position="293"/>
        <end position="313"/>
    </location>
</feature>
<dbReference type="EMBL" id="DTBJ01000004">
    <property type="protein sequence ID" value="HGM58023.1"/>
    <property type="molecule type" value="Genomic_DNA"/>
</dbReference>
<reference evidence="2" key="1">
    <citation type="journal article" date="2020" name="mSystems">
        <title>Genome- and Community-Level Interaction Insights into Carbon Utilization and Element Cycling Functions of Hydrothermarchaeota in Hydrothermal Sediment.</title>
        <authorList>
            <person name="Zhou Z."/>
            <person name="Liu Y."/>
            <person name="Xu W."/>
            <person name="Pan J."/>
            <person name="Luo Z.H."/>
            <person name="Li M."/>
        </authorList>
    </citation>
    <scope>NUCLEOTIDE SEQUENCE [LARGE SCALE GENOMIC DNA]</scope>
    <source>
        <strain evidence="2">SpSt-642</strain>
    </source>
</reference>
<proteinExistence type="predicted"/>
<dbReference type="PANTHER" id="PTHR38815">
    <property type="entry name" value="HYPOTHETICAL MEMBRANE PROTEIN, CONSERVED, DUF373 FAMILY"/>
    <property type="match status" value="1"/>
</dbReference>
<feature type="transmembrane region" description="Helical" evidence="1">
    <location>
        <begin position="224"/>
        <end position="253"/>
    </location>
</feature>
<accession>A0A7C4H877</accession>
<evidence type="ECO:0000256" key="1">
    <source>
        <dbReference type="SAM" id="Phobius"/>
    </source>
</evidence>
<keyword evidence="1" id="KW-0812">Transmembrane</keyword>
<dbReference type="PANTHER" id="PTHR38815:SF1">
    <property type="entry name" value="DUF373 FAMILY PROTEIN"/>
    <property type="match status" value="1"/>
</dbReference>
<feature type="transmembrane region" description="Helical" evidence="1">
    <location>
        <begin position="337"/>
        <end position="363"/>
    </location>
</feature>